<comment type="similarity">
    <text evidence="1">Belongs to the WD repeat THOC6 family.</text>
</comment>
<evidence type="ECO:0000256" key="1">
    <source>
        <dbReference type="ARBA" id="ARBA00009728"/>
    </source>
</evidence>
<dbReference type="AlphaFoldDB" id="A0ABD2WL61"/>
<evidence type="ECO:0000313" key="6">
    <source>
        <dbReference type="Proteomes" id="UP001627154"/>
    </source>
</evidence>
<dbReference type="InterPro" id="IPR019775">
    <property type="entry name" value="WD40_repeat_CS"/>
</dbReference>
<name>A0ABD2WL61_9HYME</name>
<dbReference type="SUPFAM" id="SSF50978">
    <property type="entry name" value="WD40 repeat-like"/>
    <property type="match status" value="1"/>
</dbReference>
<feature type="repeat" description="WD" evidence="4">
    <location>
        <begin position="157"/>
        <end position="196"/>
    </location>
</feature>
<evidence type="ECO:0000313" key="5">
    <source>
        <dbReference type="EMBL" id="KAL3393587.1"/>
    </source>
</evidence>
<dbReference type="EMBL" id="JBJJXI010000096">
    <property type="protein sequence ID" value="KAL3393587.1"/>
    <property type="molecule type" value="Genomic_DNA"/>
</dbReference>
<dbReference type="Gene3D" id="2.130.10.10">
    <property type="entry name" value="YVTN repeat-like/Quinoprotein amine dehydrogenase"/>
    <property type="match status" value="1"/>
</dbReference>
<dbReference type="InterPro" id="IPR036322">
    <property type="entry name" value="WD40_repeat_dom_sf"/>
</dbReference>
<reference evidence="5 6" key="1">
    <citation type="journal article" date="2024" name="bioRxiv">
        <title>A reference genome for Trichogramma kaykai: A tiny desert-dwelling parasitoid wasp with competing sex-ratio distorters.</title>
        <authorList>
            <person name="Culotta J."/>
            <person name="Lindsey A.R."/>
        </authorList>
    </citation>
    <scope>NUCLEOTIDE SEQUENCE [LARGE SCALE GENOMIC DNA]</scope>
    <source>
        <strain evidence="5 6">KSX58</strain>
    </source>
</reference>
<organism evidence="5 6">
    <name type="scientific">Trichogramma kaykai</name>
    <dbReference type="NCBI Taxonomy" id="54128"/>
    <lineage>
        <taxon>Eukaryota</taxon>
        <taxon>Metazoa</taxon>
        <taxon>Ecdysozoa</taxon>
        <taxon>Arthropoda</taxon>
        <taxon>Hexapoda</taxon>
        <taxon>Insecta</taxon>
        <taxon>Pterygota</taxon>
        <taxon>Neoptera</taxon>
        <taxon>Endopterygota</taxon>
        <taxon>Hymenoptera</taxon>
        <taxon>Apocrita</taxon>
        <taxon>Proctotrupomorpha</taxon>
        <taxon>Chalcidoidea</taxon>
        <taxon>Trichogrammatidae</taxon>
        <taxon>Trichogramma</taxon>
    </lineage>
</organism>
<protein>
    <recommendedName>
        <fullName evidence="7">THO complex subunit 6</fullName>
    </recommendedName>
</protein>
<comment type="caution">
    <text evidence="5">The sequence shown here is derived from an EMBL/GenBank/DDBJ whole genome shotgun (WGS) entry which is preliminary data.</text>
</comment>
<dbReference type="PROSITE" id="PS50294">
    <property type="entry name" value="WD_REPEATS_REGION"/>
    <property type="match status" value="1"/>
</dbReference>
<evidence type="ECO:0000256" key="3">
    <source>
        <dbReference type="ARBA" id="ARBA00022737"/>
    </source>
</evidence>
<dbReference type="Pfam" id="PF00400">
    <property type="entry name" value="WD40"/>
    <property type="match status" value="2"/>
</dbReference>
<dbReference type="SMART" id="SM00320">
    <property type="entry name" value="WD40"/>
    <property type="match status" value="3"/>
</dbReference>
<evidence type="ECO:0000256" key="4">
    <source>
        <dbReference type="PROSITE-ProRule" id="PRU00221"/>
    </source>
</evidence>
<proteinExistence type="inferred from homology"/>
<keyword evidence="6" id="KW-1185">Reference proteome</keyword>
<gene>
    <name evidence="5" type="ORF">TKK_011867</name>
</gene>
<accession>A0ABD2WL61</accession>
<sequence>MLNYSKSMLHYNVVLCQAFSPDGNYLVAGNIYGDISVFDISMVLGPQQDDSNELLKPMHQFKAYQDQQVQSMVTTENFLITGTCGEITGWDWKVVISKSQKVKPSWTKQIPSKKDSLEKLDVNSMVYAKENQMVYIGCGDNKIHTINISEGKILNSFSGHTDFIHSIALHGKQLASGSEDGTVRLWDLRNKENTNILKPYLDNKVSRPKIGKWIGAVDFNDDWLLCGGGPKLSLWHLRTMEPATIFDLSDDGVHVANTYEDRVIVGGTMPYLYHLSYQGVTLAKIPVSSNTIYSVVYQEQPHQFLSIGGSSNALDICTNFNYRELVLNFA</sequence>
<dbReference type="PANTHER" id="PTHR44411:SF1">
    <property type="entry name" value="THO COMPLEX SUBUNIT 6 HOMOLOG"/>
    <property type="match status" value="1"/>
</dbReference>
<dbReference type="PROSITE" id="PS00678">
    <property type="entry name" value="WD_REPEATS_1"/>
    <property type="match status" value="1"/>
</dbReference>
<keyword evidence="2 4" id="KW-0853">WD repeat</keyword>
<dbReference type="InterPro" id="IPR042626">
    <property type="entry name" value="THOC6"/>
</dbReference>
<dbReference type="Proteomes" id="UP001627154">
    <property type="component" value="Unassembled WGS sequence"/>
</dbReference>
<evidence type="ECO:0008006" key="7">
    <source>
        <dbReference type="Google" id="ProtNLM"/>
    </source>
</evidence>
<keyword evidence="3" id="KW-0677">Repeat</keyword>
<evidence type="ECO:0000256" key="2">
    <source>
        <dbReference type="ARBA" id="ARBA00022574"/>
    </source>
</evidence>
<dbReference type="InterPro" id="IPR001680">
    <property type="entry name" value="WD40_rpt"/>
</dbReference>
<dbReference type="PROSITE" id="PS50082">
    <property type="entry name" value="WD_REPEATS_2"/>
    <property type="match status" value="1"/>
</dbReference>
<dbReference type="InterPro" id="IPR015943">
    <property type="entry name" value="WD40/YVTN_repeat-like_dom_sf"/>
</dbReference>
<dbReference type="PANTHER" id="PTHR44411">
    <property type="entry name" value="THO COMPLEX SUBUNIT 6 HOMOLOG"/>
    <property type="match status" value="1"/>
</dbReference>